<protein>
    <recommendedName>
        <fullName evidence="4">DUF3828 domain-containing protein</fullName>
    </recommendedName>
</protein>
<evidence type="ECO:0000313" key="2">
    <source>
        <dbReference type="EMBL" id="SHH50011.1"/>
    </source>
</evidence>
<feature type="signal peptide" evidence="1">
    <location>
        <begin position="1"/>
        <end position="22"/>
    </location>
</feature>
<gene>
    <name evidence="2" type="ORF">SAMN05444169_7779</name>
</gene>
<dbReference type="AlphaFoldDB" id="A0A1M5TH76"/>
<sequence>MTRFLAALLILLAGLGLSTAWAGFRSPESVVRNVYAYYGEGSSEFSRGLPHDSATARQFFDPSLREAWIALKNEPYDFLVQSSSWKLGAVAISILRRQYDKTYVAAAFTNHSRAVMMNFILVNGPDGWVISDVESPHDSLRMFLAQYRN</sequence>
<proteinExistence type="predicted"/>
<evidence type="ECO:0008006" key="4">
    <source>
        <dbReference type="Google" id="ProtNLM"/>
    </source>
</evidence>
<keyword evidence="1" id="KW-0732">Signal</keyword>
<organism evidence="2 3">
    <name type="scientific">Bradyrhizobium erythrophlei</name>
    <dbReference type="NCBI Taxonomy" id="1437360"/>
    <lineage>
        <taxon>Bacteria</taxon>
        <taxon>Pseudomonadati</taxon>
        <taxon>Pseudomonadota</taxon>
        <taxon>Alphaproteobacteria</taxon>
        <taxon>Hyphomicrobiales</taxon>
        <taxon>Nitrobacteraceae</taxon>
        <taxon>Bradyrhizobium</taxon>
    </lineage>
</organism>
<dbReference type="Proteomes" id="UP000190675">
    <property type="component" value="Chromosome I"/>
</dbReference>
<name>A0A1M5TH76_9BRAD</name>
<evidence type="ECO:0000256" key="1">
    <source>
        <dbReference type="SAM" id="SignalP"/>
    </source>
</evidence>
<dbReference type="EMBL" id="LT670818">
    <property type="protein sequence ID" value="SHH50011.1"/>
    <property type="molecule type" value="Genomic_DNA"/>
</dbReference>
<dbReference type="OrthoDB" id="7705852at2"/>
<accession>A0A1M5TH76</accession>
<dbReference type="RefSeq" id="WP_079570967.1">
    <property type="nucleotide sequence ID" value="NZ_LT670818.1"/>
</dbReference>
<feature type="chain" id="PRO_5012341519" description="DUF3828 domain-containing protein" evidence="1">
    <location>
        <begin position="23"/>
        <end position="149"/>
    </location>
</feature>
<reference evidence="2 3" key="1">
    <citation type="submission" date="2016-11" db="EMBL/GenBank/DDBJ databases">
        <authorList>
            <person name="Jaros S."/>
            <person name="Januszkiewicz K."/>
            <person name="Wedrychowicz H."/>
        </authorList>
    </citation>
    <scope>NUCLEOTIDE SEQUENCE [LARGE SCALE GENOMIC DNA]</scope>
    <source>
        <strain evidence="2 3">GAS242</strain>
    </source>
</reference>
<evidence type="ECO:0000313" key="3">
    <source>
        <dbReference type="Proteomes" id="UP000190675"/>
    </source>
</evidence>